<dbReference type="CDD" id="cd01948">
    <property type="entry name" value="EAL"/>
    <property type="match status" value="1"/>
</dbReference>
<evidence type="ECO:0000313" key="5">
    <source>
        <dbReference type="EMBL" id="ASN83168.1"/>
    </source>
</evidence>
<accession>A0A221T2P0</accession>
<dbReference type="SMART" id="SM00267">
    <property type="entry name" value="GGDEF"/>
    <property type="match status" value="1"/>
</dbReference>
<evidence type="ECO:0008006" key="7">
    <source>
        <dbReference type="Google" id="ProtNLM"/>
    </source>
</evidence>
<keyword evidence="6" id="KW-1185">Reference proteome</keyword>
<keyword evidence="5" id="KW-0614">Plasmid</keyword>
<evidence type="ECO:0000256" key="1">
    <source>
        <dbReference type="PROSITE-ProRule" id="PRU00339"/>
    </source>
</evidence>
<dbReference type="Gene3D" id="3.20.20.450">
    <property type="entry name" value="EAL domain"/>
    <property type="match status" value="1"/>
</dbReference>
<keyword evidence="1" id="KW-0802">TPR repeat</keyword>
<dbReference type="SUPFAM" id="SSF48452">
    <property type="entry name" value="TPR-like"/>
    <property type="match status" value="2"/>
</dbReference>
<dbReference type="InterPro" id="IPR011990">
    <property type="entry name" value="TPR-like_helical_dom_sf"/>
</dbReference>
<evidence type="ECO:0000256" key="2">
    <source>
        <dbReference type="SAM" id="MobiDB-lite"/>
    </source>
</evidence>
<organism evidence="5 6">
    <name type="scientific">Deinococcus ficus</name>
    <dbReference type="NCBI Taxonomy" id="317577"/>
    <lineage>
        <taxon>Bacteria</taxon>
        <taxon>Thermotogati</taxon>
        <taxon>Deinococcota</taxon>
        <taxon>Deinococci</taxon>
        <taxon>Deinococcales</taxon>
        <taxon>Deinococcaceae</taxon>
        <taxon>Deinococcus</taxon>
    </lineage>
</organism>
<dbReference type="Gene3D" id="1.25.40.10">
    <property type="entry name" value="Tetratricopeptide repeat domain"/>
    <property type="match status" value="1"/>
</dbReference>
<dbReference type="KEGG" id="dfc:DFI_18380"/>
<dbReference type="SMART" id="SM00052">
    <property type="entry name" value="EAL"/>
    <property type="match status" value="1"/>
</dbReference>
<dbReference type="NCBIfam" id="TIGR00254">
    <property type="entry name" value="GGDEF"/>
    <property type="match status" value="1"/>
</dbReference>
<dbReference type="Pfam" id="PF13424">
    <property type="entry name" value="TPR_12"/>
    <property type="match status" value="1"/>
</dbReference>
<dbReference type="Pfam" id="PF00563">
    <property type="entry name" value="EAL"/>
    <property type="match status" value="1"/>
</dbReference>
<dbReference type="SUPFAM" id="SSF55073">
    <property type="entry name" value="Nucleotide cyclase"/>
    <property type="match status" value="1"/>
</dbReference>
<dbReference type="CDD" id="cd01949">
    <property type="entry name" value="GGDEF"/>
    <property type="match status" value="1"/>
</dbReference>
<evidence type="ECO:0000313" key="6">
    <source>
        <dbReference type="Proteomes" id="UP000259030"/>
    </source>
</evidence>
<feature type="region of interest" description="Disordered" evidence="2">
    <location>
        <begin position="1"/>
        <end position="25"/>
    </location>
</feature>
<dbReference type="InterPro" id="IPR019734">
    <property type="entry name" value="TPR_rpt"/>
</dbReference>
<feature type="domain" description="GGDEF" evidence="4">
    <location>
        <begin position="461"/>
        <end position="593"/>
    </location>
</feature>
<dbReference type="InterPro" id="IPR043128">
    <property type="entry name" value="Rev_trsase/Diguanyl_cyclase"/>
</dbReference>
<dbReference type="PANTHER" id="PTHR44757">
    <property type="entry name" value="DIGUANYLATE CYCLASE DGCP"/>
    <property type="match status" value="1"/>
</dbReference>
<dbReference type="InterPro" id="IPR029787">
    <property type="entry name" value="Nucleotide_cyclase"/>
</dbReference>
<dbReference type="FunFam" id="3.30.70.270:FF:000001">
    <property type="entry name" value="Diguanylate cyclase domain protein"/>
    <property type="match status" value="1"/>
</dbReference>
<protein>
    <recommendedName>
        <fullName evidence="7">GGDEF-domain containing protein</fullName>
    </recommendedName>
</protein>
<proteinExistence type="predicted"/>
<feature type="domain" description="EAL" evidence="3">
    <location>
        <begin position="602"/>
        <end position="851"/>
    </location>
</feature>
<dbReference type="InterPro" id="IPR001633">
    <property type="entry name" value="EAL_dom"/>
</dbReference>
<sequence length="856" mass="92354">MARPPEQPALLAGASDHGGTADSTCSPIPCPPIKVRPDCDFVRQDGLSSGVLDIPGPTRAPSSPWQARLDAADRLILTDPLQATVLLQGIFQLVQEQEDQCGMARTLTLLGGAYLARGDVPGALDAFTQGRDTAVDVGDGVTEARALNGLGLVAREQGQYGEAMEHYLNSLHVAQAHGDDAGEARALGNIGQVQADLGDYQLALQTFREMRLLAERAGHVPLQASCAVDIVFALHELGRYEEVLETAAAFLPFIQTQGLTRHELVLQLNVMASLTATGRAARAALLGDHVRGLAEQAATREQLTHFHLTQGHALLESGQLDGAEALLEQALVAARSDHSATQERLILGHLSELYARRNEWERAFRLSREARVLDSRRRVQDLDRKARVLSVQLHTEMQAREAQAEQARTAELSRMSEELTAAQRHLAAQAEQAHQDPLTGLPGRAQFQAELDRRLAEAGDAPLGVLFIDLDHFKAVNDALGHTVGDRLLQQVARRLRAAVPGSGMVARTGGDEFFVTLRGLAAEEAERLSKAILTSLAAPFDVDGHTLHVTASIGVAVAPQDGRDVTALQKHTDIAMYRAKQSGRNRVRTYEAGMDSESAQRLILDRDLRAALTTGELLVHYQPVVEAVSGQPQGFEALVRWAHPQQGLVSPGKFIPVAEDTGLIVPIGTWVLGEACRQAAAWQGRGQALTMSVNVSARQFEQPDFVAIVRDALAESGLDPRLLILELTERVVLRNPEAAAVLLHDLRALGIRIALDDFGTGYSSLGLLKTLPIDVLKIDRSFVQGDSAEVMVGAIVSLAHAFGLKVIAEGVETSEQLAMVQALHCDGVQGYLFARPAPAHELMPVRPGWPVSPEQ</sequence>
<name>A0A221T2P0_9DEIO</name>
<dbReference type="Gene3D" id="3.30.70.270">
    <property type="match status" value="1"/>
</dbReference>
<dbReference type="PROSITE" id="PS50887">
    <property type="entry name" value="GGDEF"/>
    <property type="match status" value="1"/>
</dbReference>
<dbReference type="PANTHER" id="PTHR44757:SF2">
    <property type="entry name" value="BIOFILM ARCHITECTURE MAINTENANCE PROTEIN MBAA"/>
    <property type="match status" value="1"/>
</dbReference>
<dbReference type="InterPro" id="IPR052155">
    <property type="entry name" value="Biofilm_reg_signaling"/>
</dbReference>
<dbReference type="PROSITE" id="PS50005">
    <property type="entry name" value="TPR"/>
    <property type="match status" value="1"/>
</dbReference>
<dbReference type="Proteomes" id="UP000259030">
    <property type="component" value="Plasmid pDFI3"/>
</dbReference>
<reference evidence="5 6" key="1">
    <citation type="submission" date="2017-05" db="EMBL/GenBank/DDBJ databases">
        <title>The complete genome sequence of Deinococcus ficus isolated from the rhizosphere of the Ficus religiosa L. in Taiwan.</title>
        <authorList>
            <person name="Wu K.-M."/>
            <person name="Liao T.-L."/>
            <person name="Liu Y.-M."/>
            <person name="Young C.-C."/>
            <person name="Tsai S.-F."/>
        </authorList>
    </citation>
    <scope>NUCLEOTIDE SEQUENCE [LARGE SCALE GENOMIC DNA]</scope>
    <source>
        <strain evidence="5 6">CC-FR2-10</strain>
        <plasmid evidence="6">pdfi3</plasmid>
    </source>
</reference>
<dbReference type="SMART" id="SM00028">
    <property type="entry name" value="TPR"/>
    <property type="match status" value="4"/>
</dbReference>
<dbReference type="InterPro" id="IPR035919">
    <property type="entry name" value="EAL_sf"/>
</dbReference>
<evidence type="ECO:0000259" key="4">
    <source>
        <dbReference type="PROSITE" id="PS50887"/>
    </source>
</evidence>
<dbReference type="SUPFAM" id="SSF141868">
    <property type="entry name" value="EAL domain-like"/>
    <property type="match status" value="1"/>
</dbReference>
<dbReference type="AlphaFoldDB" id="A0A221T2P0"/>
<dbReference type="InterPro" id="IPR000160">
    <property type="entry name" value="GGDEF_dom"/>
</dbReference>
<dbReference type="Pfam" id="PF00990">
    <property type="entry name" value="GGDEF"/>
    <property type="match status" value="1"/>
</dbReference>
<feature type="repeat" description="TPR" evidence="1">
    <location>
        <begin position="144"/>
        <end position="177"/>
    </location>
</feature>
<dbReference type="EMBL" id="CP021084">
    <property type="protein sequence ID" value="ASN83168.1"/>
    <property type="molecule type" value="Genomic_DNA"/>
</dbReference>
<dbReference type="PROSITE" id="PS50883">
    <property type="entry name" value="EAL"/>
    <property type="match status" value="1"/>
</dbReference>
<gene>
    <name evidence="5" type="ORF">DFI_18380</name>
</gene>
<geneLocation type="plasmid" evidence="6">
    <name>pdfi3</name>
</geneLocation>
<evidence type="ECO:0000259" key="3">
    <source>
        <dbReference type="PROSITE" id="PS50883"/>
    </source>
</evidence>